<proteinExistence type="predicted"/>
<accession>A0ABC9SC64</accession>
<gene>
    <name evidence="1" type="ORF">LEP1GSC056_3958</name>
</gene>
<name>A0ABC9SC64_LEPBO</name>
<dbReference type="Proteomes" id="UP000012166">
    <property type="component" value="Unassembled WGS sequence"/>
</dbReference>
<organism evidence="1 2">
    <name type="scientific">Leptospira borgpetersenii str. Brem 328</name>
    <dbReference type="NCBI Taxonomy" id="1049780"/>
    <lineage>
        <taxon>Bacteria</taxon>
        <taxon>Pseudomonadati</taxon>
        <taxon>Spirochaetota</taxon>
        <taxon>Spirochaetia</taxon>
        <taxon>Leptospirales</taxon>
        <taxon>Leptospiraceae</taxon>
        <taxon>Leptospira</taxon>
    </lineage>
</organism>
<protein>
    <submittedName>
        <fullName evidence="1">Uncharacterized protein</fullName>
    </submittedName>
</protein>
<evidence type="ECO:0000313" key="2">
    <source>
        <dbReference type="Proteomes" id="UP000012166"/>
    </source>
</evidence>
<dbReference type="AlphaFoldDB" id="A0ABC9SC64"/>
<sequence length="58" mass="6881">MDYFKTWRISRDRFYHLHKNLSQKKLKCCSLRIASAGFKTRCKYAVRFNIPKKGGLGL</sequence>
<dbReference type="EMBL" id="AHMS02000047">
    <property type="protein sequence ID" value="EMN15372.1"/>
    <property type="molecule type" value="Genomic_DNA"/>
</dbReference>
<reference evidence="1 2" key="1">
    <citation type="submission" date="2013-01" db="EMBL/GenBank/DDBJ databases">
        <authorList>
            <person name="Harkins D.M."/>
            <person name="Durkin A.S."/>
            <person name="Brinkac L.M."/>
            <person name="Haft D.H."/>
            <person name="Selengut J.D."/>
            <person name="Sanka R."/>
            <person name="DePew J."/>
            <person name="Purushe J."/>
            <person name="Hartskeerl R.A."/>
            <person name="Ahmed A."/>
            <person name="van der Linden H."/>
            <person name="Goris M.G.A."/>
            <person name="Vinetz J.M."/>
            <person name="Sutton G.G."/>
            <person name="Nierman W.C."/>
            <person name="Fouts D.E."/>
        </authorList>
    </citation>
    <scope>NUCLEOTIDE SEQUENCE [LARGE SCALE GENOMIC DNA]</scope>
    <source>
        <strain evidence="1 2">Brem 328</strain>
    </source>
</reference>
<evidence type="ECO:0000313" key="1">
    <source>
        <dbReference type="EMBL" id="EMN15372.1"/>
    </source>
</evidence>
<comment type="caution">
    <text evidence="1">The sequence shown here is derived from an EMBL/GenBank/DDBJ whole genome shotgun (WGS) entry which is preliminary data.</text>
</comment>